<dbReference type="STRING" id="106549.A0A540K8D7"/>
<feature type="region of interest" description="Disordered" evidence="1">
    <location>
        <begin position="27"/>
        <end position="69"/>
    </location>
</feature>
<dbReference type="AlphaFoldDB" id="A0A540K8D7"/>
<organism evidence="2 3">
    <name type="scientific">Malus baccata</name>
    <name type="common">Siberian crab apple</name>
    <name type="synonym">Pyrus baccata</name>
    <dbReference type="NCBI Taxonomy" id="106549"/>
    <lineage>
        <taxon>Eukaryota</taxon>
        <taxon>Viridiplantae</taxon>
        <taxon>Streptophyta</taxon>
        <taxon>Embryophyta</taxon>
        <taxon>Tracheophyta</taxon>
        <taxon>Spermatophyta</taxon>
        <taxon>Magnoliopsida</taxon>
        <taxon>eudicotyledons</taxon>
        <taxon>Gunneridae</taxon>
        <taxon>Pentapetalae</taxon>
        <taxon>rosids</taxon>
        <taxon>fabids</taxon>
        <taxon>Rosales</taxon>
        <taxon>Rosaceae</taxon>
        <taxon>Amygdaloideae</taxon>
        <taxon>Maleae</taxon>
        <taxon>Malus</taxon>
    </lineage>
</organism>
<sequence length="69" mass="7389">MYPLVVAVHPQEPTQFAVGLGDGSVKVIEPNESEGKWGSSPPVDNGIPNGRTSSSTTSNHALDQMQRRE</sequence>
<evidence type="ECO:0000313" key="2">
    <source>
        <dbReference type="EMBL" id="TQD70498.1"/>
    </source>
</evidence>
<evidence type="ECO:0000256" key="1">
    <source>
        <dbReference type="SAM" id="MobiDB-lite"/>
    </source>
</evidence>
<name>A0A540K8D7_MALBA</name>
<dbReference type="PANTHER" id="PTHR44083">
    <property type="entry name" value="TOPLESS-RELATED PROTEIN 1-RELATED"/>
    <property type="match status" value="1"/>
</dbReference>
<feature type="compositionally biased region" description="Polar residues" evidence="1">
    <location>
        <begin position="50"/>
        <end position="61"/>
    </location>
</feature>
<dbReference type="Proteomes" id="UP000315295">
    <property type="component" value="Unassembled WGS sequence"/>
</dbReference>
<dbReference type="GO" id="GO:0006355">
    <property type="term" value="P:regulation of DNA-templated transcription"/>
    <property type="evidence" value="ECO:0007669"/>
    <property type="project" value="InterPro"/>
</dbReference>
<proteinExistence type="predicted"/>
<dbReference type="PANTHER" id="PTHR44083:SF2">
    <property type="entry name" value="TOPLESS-RELATED PROTEIN 3"/>
    <property type="match status" value="1"/>
</dbReference>
<reference evidence="2 3" key="1">
    <citation type="journal article" date="2019" name="G3 (Bethesda)">
        <title>Sequencing of a Wild Apple (Malus baccata) Genome Unravels the Differences Between Cultivated and Wild Apple Species Regarding Disease Resistance and Cold Tolerance.</title>
        <authorList>
            <person name="Chen X."/>
        </authorList>
    </citation>
    <scope>NUCLEOTIDE SEQUENCE [LARGE SCALE GENOMIC DNA]</scope>
    <source>
        <strain evidence="3">cv. Shandingzi</strain>
        <tissue evidence="2">Leaves</tissue>
    </source>
</reference>
<dbReference type="InterPro" id="IPR027728">
    <property type="entry name" value="Topless_fam"/>
</dbReference>
<dbReference type="EMBL" id="VIEB01001782">
    <property type="protein sequence ID" value="TQD70498.1"/>
    <property type="molecule type" value="Genomic_DNA"/>
</dbReference>
<evidence type="ECO:0000313" key="3">
    <source>
        <dbReference type="Proteomes" id="UP000315295"/>
    </source>
</evidence>
<keyword evidence="3" id="KW-1185">Reference proteome</keyword>
<protein>
    <submittedName>
        <fullName evidence="2">Uncharacterized protein</fullName>
    </submittedName>
</protein>
<gene>
    <name evidence="2" type="ORF">C1H46_043959</name>
</gene>
<comment type="caution">
    <text evidence="2">The sequence shown here is derived from an EMBL/GenBank/DDBJ whole genome shotgun (WGS) entry which is preliminary data.</text>
</comment>
<accession>A0A540K8D7</accession>